<accession>A0A0A8Z528</accession>
<name>A0A0A8Z528_ARUDO</name>
<organism evidence="1">
    <name type="scientific">Arundo donax</name>
    <name type="common">Giant reed</name>
    <name type="synonym">Donax arundinaceus</name>
    <dbReference type="NCBI Taxonomy" id="35708"/>
    <lineage>
        <taxon>Eukaryota</taxon>
        <taxon>Viridiplantae</taxon>
        <taxon>Streptophyta</taxon>
        <taxon>Embryophyta</taxon>
        <taxon>Tracheophyta</taxon>
        <taxon>Spermatophyta</taxon>
        <taxon>Magnoliopsida</taxon>
        <taxon>Liliopsida</taxon>
        <taxon>Poales</taxon>
        <taxon>Poaceae</taxon>
        <taxon>PACMAD clade</taxon>
        <taxon>Arundinoideae</taxon>
        <taxon>Arundineae</taxon>
        <taxon>Arundo</taxon>
    </lineage>
</organism>
<dbReference type="AlphaFoldDB" id="A0A0A8Z528"/>
<reference evidence="1" key="2">
    <citation type="journal article" date="2015" name="Data Brief">
        <title>Shoot transcriptome of the giant reed, Arundo donax.</title>
        <authorList>
            <person name="Barrero R.A."/>
            <person name="Guerrero F.D."/>
            <person name="Moolhuijzen P."/>
            <person name="Goolsby J.A."/>
            <person name="Tidwell J."/>
            <person name="Bellgard S.E."/>
            <person name="Bellgard M.I."/>
        </authorList>
    </citation>
    <scope>NUCLEOTIDE SEQUENCE</scope>
    <source>
        <tissue evidence="1">Shoot tissue taken approximately 20 cm above the soil surface</tissue>
    </source>
</reference>
<sequence>MMYLALCLLKLLYSISWAFWVFIYSDVLFITYLEVMSVSLLH</sequence>
<proteinExistence type="predicted"/>
<protein>
    <submittedName>
        <fullName evidence="1">Uncharacterized protein</fullName>
    </submittedName>
</protein>
<evidence type="ECO:0000313" key="1">
    <source>
        <dbReference type="EMBL" id="JAD33901.1"/>
    </source>
</evidence>
<reference evidence="1" key="1">
    <citation type="submission" date="2014-09" db="EMBL/GenBank/DDBJ databases">
        <authorList>
            <person name="Magalhaes I.L.F."/>
            <person name="Oliveira U."/>
            <person name="Santos F.R."/>
            <person name="Vidigal T.H.D.A."/>
            <person name="Brescovit A.D."/>
            <person name="Santos A.J."/>
        </authorList>
    </citation>
    <scope>NUCLEOTIDE SEQUENCE</scope>
    <source>
        <tissue evidence="1">Shoot tissue taken approximately 20 cm above the soil surface</tissue>
    </source>
</reference>
<dbReference type="EMBL" id="GBRH01263994">
    <property type="protein sequence ID" value="JAD33901.1"/>
    <property type="molecule type" value="Transcribed_RNA"/>
</dbReference>